<dbReference type="EMBL" id="JAHRIQ010058984">
    <property type="protein sequence ID" value="MEQ2240279.1"/>
    <property type="molecule type" value="Genomic_DNA"/>
</dbReference>
<sequence>MLFSVSVAWETTIGSTKEPVTLSKTAHVAVTEQELGNLPGSVPELMEERPSPKFHNSQFQQYGNTLPGVSEKRVTA</sequence>
<reference evidence="2 3" key="1">
    <citation type="submission" date="2021-06" db="EMBL/GenBank/DDBJ databases">
        <authorList>
            <person name="Palmer J.M."/>
        </authorList>
    </citation>
    <scope>NUCLEOTIDE SEQUENCE [LARGE SCALE GENOMIC DNA]</scope>
    <source>
        <strain evidence="3">if_2019</strain>
        <tissue evidence="2">Muscle</tissue>
    </source>
</reference>
<keyword evidence="3" id="KW-1185">Reference proteome</keyword>
<feature type="compositionally biased region" description="Polar residues" evidence="1">
    <location>
        <begin position="54"/>
        <end position="64"/>
    </location>
</feature>
<evidence type="ECO:0000313" key="2">
    <source>
        <dbReference type="EMBL" id="MEQ2240279.1"/>
    </source>
</evidence>
<comment type="caution">
    <text evidence="2">The sequence shown here is derived from an EMBL/GenBank/DDBJ whole genome shotgun (WGS) entry which is preliminary data.</text>
</comment>
<name>A0ABV0U5Q4_9TELE</name>
<dbReference type="Proteomes" id="UP001482620">
    <property type="component" value="Unassembled WGS sequence"/>
</dbReference>
<feature type="region of interest" description="Disordered" evidence="1">
    <location>
        <begin position="48"/>
        <end position="76"/>
    </location>
</feature>
<proteinExistence type="predicted"/>
<accession>A0ABV0U5Q4</accession>
<gene>
    <name evidence="2" type="ORF">ILYODFUR_013149</name>
</gene>
<organism evidence="2 3">
    <name type="scientific">Ilyodon furcidens</name>
    <name type="common">goldbreast splitfin</name>
    <dbReference type="NCBI Taxonomy" id="33524"/>
    <lineage>
        <taxon>Eukaryota</taxon>
        <taxon>Metazoa</taxon>
        <taxon>Chordata</taxon>
        <taxon>Craniata</taxon>
        <taxon>Vertebrata</taxon>
        <taxon>Euteleostomi</taxon>
        <taxon>Actinopterygii</taxon>
        <taxon>Neopterygii</taxon>
        <taxon>Teleostei</taxon>
        <taxon>Neoteleostei</taxon>
        <taxon>Acanthomorphata</taxon>
        <taxon>Ovalentaria</taxon>
        <taxon>Atherinomorphae</taxon>
        <taxon>Cyprinodontiformes</taxon>
        <taxon>Goodeidae</taxon>
        <taxon>Ilyodon</taxon>
    </lineage>
</organism>
<evidence type="ECO:0000313" key="3">
    <source>
        <dbReference type="Proteomes" id="UP001482620"/>
    </source>
</evidence>
<evidence type="ECO:0000256" key="1">
    <source>
        <dbReference type="SAM" id="MobiDB-lite"/>
    </source>
</evidence>
<protein>
    <submittedName>
        <fullName evidence="2">Uncharacterized protein</fullName>
    </submittedName>
</protein>